<comment type="caution">
    <text evidence="1">The sequence shown here is derived from an EMBL/GenBank/DDBJ whole genome shotgun (WGS) entry which is preliminary data.</text>
</comment>
<gene>
    <name evidence="1" type="ORF">HPB47_012755</name>
</gene>
<sequence>NQTLDDIPSSVLEDCAQLVKANSIQGNKMNSIDIVYTMWGNLKKTAGMEVGQIGFHKQREVRTMRVEKRINEIVNRLMKTKEERQPDFRAEREERDRREREDKKQILREQKEREKQEQKEKEEQAKQRSYNNLMKEENMKSNKLFIPGGAELIFRCSTSAEEEFLYNREKLHSMSSFLSPGVLKEENEDEEEAEGPSKGDEVGGLLGPESTLSPVDEVRLYECLEKMQNVVGDSIPEATLRRAALEWDFNAETALDKLLSEADAPKPQREPRERRRESDCDDFETALVLSELTDVESQLSADGDLDLGALPGSSKRADMGERRNSHRDAASLADLSGSGNGVSSRTVDPVPSGGCGLDLATLLGRTDVQEQHAATVFGSEPESDWTVHGSERGTLASVEQPNRVVMCGRFETSGIGKRSRIEVVSKTANVGPGADGSTPRSADVTPTSSSSDDFLESLLRGAGNVTKTPEAGSPAVGLPVGFDGPMSADIGPTSKGCNVAPTSPDNLLDSLLRGAGNVRRTPEAMRPIVGLPVGSDGPTSDRLEADLDLLLGSAMGVDELPGSPSRRSGRKDDFEDFLTSLANDVPPATLCTAEGPGDSGLACLQDVVQADDVLGEFVSTCSAKARRKPALLDLGQILGLRGNSLSQNDLSAGSSLKLDSILKGRDTNDATLTHLNDYHALEGALEESASGIEGDVLPERKLSFSRGASASAKSPSLFGAVLAFFPLGRTKAEVVPFSKKLRDLISVRYGGQLTSSIVAFDFSTPSPDDIVIECRKKALDPSEKKPLERLGAAQRSGITNPEDALTADPVFRQSFGQKQTVDFDDRQTKASTDNPPRAPAADNVLKVPSASSSNRSSPDPERKEASPDSGDAPPAADATPGKPLRPKASSKDVLAEYTKERGGAKPLLNLVVIGHVDAGKSTLMGHLLYRLGCVQKKQMHKYEQDSKKLGKASFMYAWVLDETMEERNRGITMDVAQAKFETPARSIVLLDAPGHKDFIPNMITGAAQADVAILVVDATRGEFETGFEAGGQTREHTLLVRSLGRRLPAGGRPSTSWTTVSWDEGRYRDITAKLQSFLRQAGYREADFTFVPCSGLTGVNLTELPPKDEGLAKWYSGPCLVDVIDGFKPPERPVSKPFRLCVSDVFKGMGSGFCVSGRIDAGGISNGDRVLVMPVGEQGSVKGITIDDMPTPRAFAGDQVALTLSGVDIINVAVGSFLCDPSAPIRVGTRIQCRVVVFNVEVPLTRGFPLVLHYQSTSEQASVRRILSQLHKGTGEVVRHKPRCLTKNTSGIIELKVSRPVCVELYKEFKELGRITLRSGGSTVAAGVITEGSPPSNMEQSVSLMG</sequence>
<evidence type="ECO:0000313" key="2">
    <source>
        <dbReference type="Proteomes" id="UP000805193"/>
    </source>
</evidence>
<reference evidence="1 2" key="1">
    <citation type="journal article" date="2020" name="Cell">
        <title>Large-Scale Comparative Analyses of Tick Genomes Elucidate Their Genetic Diversity and Vector Capacities.</title>
        <authorList>
            <consortium name="Tick Genome and Microbiome Consortium (TIGMIC)"/>
            <person name="Jia N."/>
            <person name="Wang J."/>
            <person name="Shi W."/>
            <person name="Du L."/>
            <person name="Sun Y."/>
            <person name="Zhan W."/>
            <person name="Jiang J.F."/>
            <person name="Wang Q."/>
            <person name="Zhang B."/>
            <person name="Ji P."/>
            <person name="Bell-Sakyi L."/>
            <person name="Cui X.M."/>
            <person name="Yuan T.T."/>
            <person name="Jiang B.G."/>
            <person name="Yang W.F."/>
            <person name="Lam T.T."/>
            <person name="Chang Q.C."/>
            <person name="Ding S.J."/>
            <person name="Wang X.J."/>
            <person name="Zhu J.G."/>
            <person name="Ruan X.D."/>
            <person name="Zhao L."/>
            <person name="Wei J.T."/>
            <person name="Ye R.Z."/>
            <person name="Que T.C."/>
            <person name="Du C.H."/>
            <person name="Zhou Y.H."/>
            <person name="Cheng J.X."/>
            <person name="Dai P.F."/>
            <person name="Guo W.B."/>
            <person name="Han X.H."/>
            <person name="Huang E.J."/>
            <person name="Li L.F."/>
            <person name="Wei W."/>
            <person name="Gao Y.C."/>
            <person name="Liu J.Z."/>
            <person name="Shao H.Z."/>
            <person name="Wang X."/>
            <person name="Wang C.C."/>
            <person name="Yang T.C."/>
            <person name="Huo Q.B."/>
            <person name="Li W."/>
            <person name="Chen H.Y."/>
            <person name="Chen S.E."/>
            <person name="Zhou L.G."/>
            <person name="Ni X.B."/>
            <person name="Tian J.H."/>
            <person name="Sheng Y."/>
            <person name="Liu T."/>
            <person name="Pan Y.S."/>
            <person name="Xia L.Y."/>
            <person name="Li J."/>
            <person name="Zhao F."/>
            <person name="Cao W.C."/>
        </authorList>
    </citation>
    <scope>NUCLEOTIDE SEQUENCE [LARGE SCALE GENOMIC DNA]</scope>
    <source>
        <strain evidence="1">Iper-2018</strain>
    </source>
</reference>
<feature type="non-terminal residue" evidence="1">
    <location>
        <position position="1"/>
    </location>
</feature>
<keyword evidence="2" id="KW-1185">Reference proteome</keyword>
<name>A0AC60NSN5_IXOPE</name>
<dbReference type="EMBL" id="JABSTQ010011552">
    <property type="protein sequence ID" value="KAG0410113.1"/>
    <property type="molecule type" value="Genomic_DNA"/>
</dbReference>
<organism evidence="1 2">
    <name type="scientific">Ixodes persulcatus</name>
    <name type="common">Taiga tick</name>
    <dbReference type="NCBI Taxonomy" id="34615"/>
    <lineage>
        <taxon>Eukaryota</taxon>
        <taxon>Metazoa</taxon>
        <taxon>Ecdysozoa</taxon>
        <taxon>Arthropoda</taxon>
        <taxon>Chelicerata</taxon>
        <taxon>Arachnida</taxon>
        <taxon>Acari</taxon>
        <taxon>Parasitiformes</taxon>
        <taxon>Ixodida</taxon>
        <taxon>Ixodoidea</taxon>
        <taxon>Ixodidae</taxon>
        <taxon>Ixodinae</taxon>
        <taxon>Ixodes</taxon>
    </lineage>
</organism>
<evidence type="ECO:0000313" key="1">
    <source>
        <dbReference type="EMBL" id="KAG0410113.1"/>
    </source>
</evidence>
<dbReference type="Proteomes" id="UP000805193">
    <property type="component" value="Unassembled WGS sequence"/>
</dbReference>
<accession>A0AC60NSN5</accession>
<protein>
    <submittedName>
        <fullName evidence="1">Uncharacterized protein</fullName>
    </submittedName>
</protein>
<proteinExistence type="predicted"/>